<dbReference type="EMBL" id="LT838272">
    <property type="protein sequence ID" value="SMB96814.1"/>
    <property type="molecule type" value="Genomic_DNA"/>
</dbReference>
<dbReference type="AlphaFoldDB" id="A0A1W1VVC0"/>
<evidence type="ECO:0000313" key="2">
    <source>
        <dbReference type="Proteomes" id="UP000192569"/>
    </source>
</evidence>
<accession>A0A1W1VVC0</accession>
<gene>
    <name evidence="1" type="ORF">SAMN00808754_1666</name>
</gene>
<dbReference type="RefSeq" id="WP_084665278.1">
    <property type="nucleotide sequence ID" value="NZ_LT838272.1"/>
</dbReference>
<name>A0A1W1VVC0_9FIRM</name>
<evidence type="ECO:0000313" key="1">
    <source>
        <dbReference type="EMBL" id="SMB96814.1"/>
    </source>
</evidence>
<dbReference type="Proteomes" id="UP000192569">
    <property type="component" value="Chromosome I"/>
</dbReference>
<organism evidence="1 2">
    <name type="scientific">Thermanaeromonas toyohensis ToBE</name>
    <dbReference type="NCBI Taxonomy" id="698762"/>
    <lineage>
        <taxon>Bacteria</taxon>
        <taxon>Bacillati</taxon>
        <taxon>Bacillota</taxon>
        <taxon>Clostridia</taxon>
        <taxon>Neomoorellales</taxon>
        <taxon>Neomoorellaceae</taxon>
        <taxon>Thermanaeromonas</taxon>
    </lineage>
</organism>
<dbReference type="Gene3D" id="3.30.160.250">
    <property type="match status" value="1"/>
</dbReference>
<keyword evidence="2" id="KW-1185">Reference proteome</keyword>
<sequence>MKFIFTVEEMDNGRYLATCDELNAVADGETEEEAVANLKEAVRELLRNYPLQHERPGKRLVVEVGA</sequence>
<dbReference type="STRING" id="698762.SAMN00808754_1666"/>
<dbReference type="InterPro" id="IPR035069">
    <property type="entry name" value="TTHA1013/TTHA0281-like"/>
</dbReference>
<dbReference type="SUPFAM" id="SSF143100">
    <property type="entry name" value="TTHA1013/TTHA0281-like"/>
    <property type="match status" value="1"/>
</dbReference>
<reference evidence="1 2" key="1">
    <citation type="submission" date="2017-04" db="EMBL/GenBank/DDBJ databases">
        <authorList>
            <person name="Afonso C.L."/>
            <person name="Miller P.J."/>
            <person name="Scott M.A."/>
            <person name="Spackman E."/>
            <person name="Goraichik I."/>
            <person name="Dimitrov K.M."/>
            <person name="Suarez D.L."/>
            <person name="Swayne D.E."/>
        </authorList>
    </citation>
    <scope>NUCLEOTIDE SEQUENCE [LARGE SCALE GENOMIC DNA]</scope>
    <source>
        <strain evidence="1 2">ToBE</strain>
    </source>
</reference>
<protein>
    <submittedName>
        <fullName evidence="1">Uncharacterized protein family UPF0150</fullName>
    </submittedName>
</protein>
<proteinExistence type="predicted"/>